<organism evidence="3 4">
    <name type="scientific">Orbilia javanica</name>
    <dbReference type="NCBI Taxonomy" id="47235"/>
    <lineage>
        <taxon>Eukaryota</taxon>
        <taxon>Fungi</taxon>
        <taxon>Dikarya</taxon>
        <taxon>Ascomycota</taxon>
        <taxon>Pezizomycotina</taxon>
        <taxon>Orbiliomycetes</taxon>
        <taxon>Orbiliales</taxon>
        <taxon>Orbiliaceae</taxon>
        <taxon>Orbilia</taxon>
    </lineage>
</organism>
<evidence type="ECO:0000313" key="4">
    <source>
        <dbReference type="Proteomes" id="UP001313282"/>
    </source>
</evidence>
<feature type="region of interest" description="Disordered" evidence="1">
    <location>
        <begin position="394"/>
        <end position="422"/>
    </location>
</feature>
<comment type="caution">
    <text evidence="3">The sequence shown here is derived from an EMBL/GenBank/DDBJ whole genome shotgun (WGS) entry which is preliminary data.</text>
</comment>
<feature type="chain" id="PRO_5042951912" description="LysM domain-containing protein" evidence="2">
    <location>
        <begin position="23"/>
        <end position="434"/>
    </location>
</feature>
<reference evidence="3 4" key="1">
    <citation type="submission" date="2019-10" db="EMBL/GenBank/DDBJ databases">
        <authorList>
            <person name="Palmer J.M."/>
        </authorList>
    </citation>
    <scope>NUCLEOTIDE SEQUENCE [LARGE SCALE GENOMIC DNA]</scope>
    <source>
        <strain evidence="3 4">TWF718</strain>
    </source>
</reference>
<gene>
    <name evidence="3" type="ORF">TWF718_009844</name>
</gene>
<proteinExistence type="predicted"/>
<feature type="signal peptide" evidence="2">
    <location>
        <begin position="1"/>
        <end position="22"/>
    </location>
</feature>
<protein>
    <recommendedName>
        <fullName evidence="5">LysM domain-containing protein</fullName>
    </recommendedName>
</protein>
<name>A0AAN8MUB4_9PEZI</name>
<keyword evidence="4" id="KW-1185">Reference proteome</keyword>
<accession>A0AAN8MUB4</accession>
<feature type="compositionally biased region" description="Polar residues" evidence="1">
    <location>
        <begin position="394"/>
        <end position="413"/>
    </location>
</feature>
<dbReference type="AlphaFoldDB" id="A0AAN8MUB4"/>
<evidence type="ECO:0008006" key="5">
    <source>
        <dbReference type="Google" id="ProtNLM"/>
    </source>
</evidence>
<evidence type="ECO:0000313" key="3">
    <source>
        <dbReference type="EMBL" id="KAK6337058.1"/>
    </source>
</evidence>
<keyword evidence="2" id="KW-0732">Signal</keyword>
<evidence type="ECO:0000256" key="2">
    <source>
        <dbReference type="SAM" id="SignalP"/>
    </source>
</evidence>
<sequence length="434" mass="47981">MLYSQLTFIFVFLLYQIQAVRGSTNLLPDVGNIFDESDGVVRGCIAAFNQTLDCIEHIRFVRHYYQHEWTDRILTSLCTPQCSDSISKWQSDVAAACDKEDLPFIFGGASYKGSVYTQKLRYGLDMVCMKSRDRKSYGDWCQLETRKWHTHLQPSFKNARHDGDKRKEKSLGLPSHETTGILAAYPKSLLCSSCFLDRLGIQATAYSSNWSPALANDYASLGKLCSKTHKKVVRHDGDFVRSSLAVAAPTGTPSAARNMPCNGQVINFQDTDTPLSLSNNFIVSTAEVLHLNGIPLEGANILTPLRKLVPGKSSACMPLSCEVLRVDKGESCEDIIKTAQTTAMLFFSWNPHLLGNCASGLVELQNVCVGPPGGRYDLPTPIFENNPYDFRNLSSTAPGQNSTISRDNSTILSPPSIARPRENAGSFTTMDNFY</sequence>
<dbReference type="Proteomes" id="UP001313282">
    <property type="component" value="Unassembled WGS sequence"/>
</dbReference>
<dbReference type="EMBL" id="JAVHNR010000007">
    <property type="protein sequence ID" value="KAK6337058.1"/>
    <property type="molecule type" value="Genomic_DNA"/>
</dbReference>
<evidence type="ECO:0000256" key="1">
    <source>
        <dbReference type="SAM" id="MobiDB-lite"/>
    </source>
</evidence>